<dbReference type="KEGG" id="tve:TRV_00642"/>
<dbReference type="EMBL" id="ACYE01000039">
    <property type="protein sequence ID" value="EFE44576.1"/>
    <property type="molecule type" value="Genomic_DNA"/>
</dbReference>
<accession>D4D0P7</accession>
<evidence type="ECO:0000313" key="2">
    <source>
        <dbReference type="EMBL" id="EFE44576.1"/>
    </source>
</evidence>
<dbReference type="AlphaFoldDB" id="D4D0P7"/>
<organism evidence="2 3">
    <name type="scientific">Trichophyton verrucosum (strain HKI 0517)</name>
    <dbReference type="NCBI Taxonomy" id="663202"/>
    <lineage>
        <taxon>Eukaryota</taxon>
        <taxon>Fungi</taxon>
        <taxon>Dikarya</taxon>
        <taxon>Ascomycota</taxon>
        <taxon>Pezizomycotina</taxon>
        <taxon>Eurotiomycetes</taxon>
        <taxon>Eurotiomycetidae</taxon>
        <taxon>Onygenales</taxon>
        <taxon>Arthrodermataceae</taxon>
        <taxon>Trichophyton</taxon>
    </lineage>
</organism>
<dbReference type="Proteomes" id="UP000008383">
    <property type="component" value="Unassembled WGS sequence"/>
</dbReference>
<feature type="compositionally biased region" description="Low complexity" evidence="1">
    <location>
        <begin position="8"/>
        <end position="18"/>
    </location>
</feature>
<feature type="compositionally biased region" description="Low complexity" evidence="1">
    <location>
        <begin position="144"/>
        <end position="153"/>
    </location>
</feature>
<proteinExistence type="predicted"/>
<evidence type="ECO:0000313" key="3">
    <source>
        <dbReference type="Proteomes" id="UP000008383"/>
    </source>
</evidence>
<keyword evidence="3" id="KW-1185">Reference proteome</keyword>
<gene>
    <name evidence="2" type="ORF">TRV_00642</name>
</gene>
<feature type="region of interest" description="Disordered" evidence="1">
    <location>
        <begin position="1"/>
        <end position="75"/>
    </location>
</feature>
<feature type="compositionally biased region" description="Polar residues" evidence="1">
    <location>
        <begin position="154"/>
        <end position="167"/>
    </location>
</feature>
<protein>
    <submittedName>
        <fullName evidence="2">Uncharacterized protein</fullName>
    </submittedName>
</protein>
<sequence>MLRSAGGNISISNNNQQQLATTASERGTERKTTDILAEGAAEPDDGDLAESPRIGFNDGIDKVRGPNGHAENMGRVDPRLAQDALDDALDAAGDIWGRGRLARGEDSARGRLAGRDIEDGGISVGPADVYAYAVHPDVCRSEGQQQQQQQRQQTNDSSDGGYQLTITLPNEGEDTASLRPCLRLYAKGAAGKGGGVQRESPRSPRGLHQQFIYQAGRA</sequence>
<evidence type="ECO:0000256" key="1">
    <source>
        <dbReference type="SAM" id="MobiDB-lite"/>
    </source>
</evidence>
<dbReference type="RefSeq" id="XP_003025187.1">
    <property type="nucleotide sequence ID" value="XM_003025141.1"/>
</dbReference>
<dbReference type="HOGENOM" id="CLU_1267715_0_0_1"/>
<comment type="caution">
    <text evidence="2">The sequence shown here is derived from an EMBL/GenBank/DDBJ whole genome shotgun (WGS) entry which is preliminary data.</text>
</comment>
<dbReference type="GeneID" id="9580680"/>
<feature type="region of interest" description="Disordered" evidence="1">
    <location>
        <begin position="189"/>
        <end position="218"/>
    </location>
</feature>
<reference evidence="3" key="1">
    <citation type="journal article" date="2011" name="Genome Biol.">
        <title>Comparative and functional genomics provide insights into the pathogenicity of dermatophytic fungi.</title>
        <authorList>
            <person name="Burmester A."/>
            <person name="Shelest E."/>
            <person name="Gloeckner G."/>
            <person name="Heddergott C."/>
            <person name="Schindler S."/>
            <person name="Staib P."/>
            <person name="Heidel A."/>
            <person name="Felder M."/>
            <person name="Petzold A."/>
            <person name="Szafranski K."/>
            <person name="Feuermann M."/>
            <person name="Pedruzzi I."/>
            <person name="Priebe S."/>
            <person name="Groth M."/>
            <person name="Winkler R."/>
            <person name="Li W."/>
            <person name="Kniemeyer O."/>
            <person name="Schroeckh V."/>
            <person name="Hertweck C."/>
            <person name="Hube B."/>
            <person name="White T.C."/>
            <person name="Platzer M."/>
            <person name="Guthke R."/>
            <person name="Heitman J."/>
            <person name="Woestemeyer J."/>
            <person name="Zipfel P.F."/>
            <person name="Monod M."/>
            <person name="Brakhage A.A."/>
        </authorList>
    </citation>
    <scope>NUCLEOTIDE SEQUENCE [LARGE SCALE GENOMIC DNA]</scope>
    <source>
        <strain evidence="3">HKI 0517</strain>
    </source>
</reference>
<feature type="region of interest" description="Disordered" evidence="1">
    <location>
        <begin position="140"/>
        <end position="167"/>
    </location>
</feature>
<name>D4D0P7_TRIVH</name>